<organism evidence="2 3">
    <name type="scientific">Marivirga tractuosa (strain ATCC 23168 / DSM 4126 / NBRC 15989 / NCIMB 1408 / VKM B-1430 / H-43)</name>
    <name type="common">Microscilla tractuosa</name>
    <name type="synonym">Flexibacter tractuosus</name>
    <dbReference type="NCBI Taxonomy" id="643867"/>
    <lineage>
        <taxon>Bacteria</taxon>
        <taxon>Pseudomonadati</taxon>
        <taxon>Bacteroidota</taxon>
        <taxon>Cytophagia</taxon>
        <taxon>Cytophagales</taxon>
        <taxon>Marivirgaceae</taxon>
        <taxon>Marivirga</taxon>
    </lineage>
</organism>
<feature type="domain" description="DUF4296" evidence="1">
    <location>
        <begin position="33"/>
        <end position="114"/>
    </location>
</feature>
<dbReference type="PROSITE" id="PS51257">
    <property type="entry name" value="PROKAR_LIPOPROTEIN"/>
    <property type="match status" value="1"/>
</dbReference>
<evidence type="ECO:0000259" key="1">
    <source>
        <dbReference type="Pfam" id="PF14129"/>
    </source>
</evidence>
<dbReference type="OrthoDB" id="981921at2"/>
<dbReference type="KEGG" id="mtt:Ftrac_0404"/>
<gene>
    <name evidence="2" type="ordered locus">Ftrac_0404</name>
</gene>
<dbReference type="EMBL" id="CP002349">
    <property type="protein sequence ID" value="ADR20410.1"/>
    <property type="molecule type" value="Genomic_DNA"/>
</dbReference>
<protein>
    <recommendedName>
        <fullName evidence="1">DUF4296 domain-containing protein</fullName>
    </recommendedName>
</protein>
<dbReference type="InterPro" id="IPR025381">
    <property type="entry name" value="DUF4296"/>
</dbReference>
<dbReference type="Pfam" id="PF14129">
    <property type="entry name" value="DUF4296"/>
    <property type="match status" value="1"/>
</dbReference>
<dbReference type="AlphaFoldDB" id="E4TNF3"/>
<name>E4TNF3_MARTH</name>
<dbReference type="Proteomes" id="UP000008720">
    <property type="component" value="Chromosome"/>
</dbReference>
<dbReference type="HOGENOM" id="CLU_147908_1_0_10"/>
<keyword evidence="3" id="KW-1185">Reference proteome</keyword>
<sequence length="132" mass="15360">MKPIVILSIKMRKLSYIIAILIIVSCSGKEERPKGVIPPEKMAIILSDIYLAEHKASNIAVRQDSSRIILRHYELKIFEDHDTNDSIYKESFKYYLEHPEQLETIYDIVIDTVSLRNQVNEANNLRKDSNKK</sequence>
<dbReference type="STRING" id="643867.Ftrac_0404"/>
<evidence type="ECO:0000313" key="2">
    <source>
        <dbReference type="EMBL" id="ADR20410.1"/>
    </source>
</evidence>
<accession>E4TNF3</accession>
<proteinExistence type="predicted"/>
<evidence type="ECO:0000313" key="3">
    <source>
        <dbReference type="Proteomes" id="UP000008720"/>
    </source>
</evidence>
<reference evidence="2 3" key="1">
    <citation type="journal article" date="2011" name="Stand. Genomic Sci.">
        <title>Complete genome sequence of Marivirga tractuosa type strain (H-43).</title>
        <authorList>
            <person name="Pagani I."/>
            <person name="Chertkov O."/>
            <person name="Lapidus A."/>
            <person name="Lucas S."/>
            <person name="Del Rio T.G."/>
            <person name="Tice H."/>
            <person name="Copeland A."/>
            <person name="Cheng J.F."/>
            <person name="Nolan M."/>
            <person name="Saunders E."/>
            <person name="Pitluck S."/>
            <person name="Held B."/>
            <person name="Goodwin L."/>
            <person name="Liolios K."/>
            <person name="Ovchinikova G."/>
            <person name="Ivanova N."/>
            <person name="Mavromatis K."/>
            <person name="Pati A."/>
            <person name="Chen A."/>
            <person name="Palaniappan K."/>
            <person name="Land M."/>
            <person name="Hauser L."/>
            <person name="Jeffries C.D."/>
            <person name="Detter J.C."/>
            <person name="Han C."/>
            <person name="Tapia R."/>
            <person name="Ngatchou-Djao O.D."/>
            <person name="Rohde M."/>
            <person name="Goker M."/>
            <person name="Spring S."/>
            <person name="Sikorski J."/>
            <person name="Woyke T."/>
            <person name="Bristow J."/>
            <person name="Eisen J.A."/>
            <person name="Markowitz V."/>
            <person name="Hugenholtz P."/>
            <person name="Klenk H.P."/>
            <person name="Kyrpides N.C."/>
        </authorList>
    </citation>
    <scope>NUCLEOTIDE SEQUENCE [LARGE SCALE GENOMIC DNA]</scope>
    <source>
        <strain evidence="3">ATCC 23168 / DSM 4126 / NBRC 15989 / NCIMB 1408 / VKM B-1430 / H-43</strain>
    </source>
</reference>
<dbReference type="eggNOG" id="ENOG5033DU3">
    <property type="taxonomic scope" value="Bacteria"/>
</dbReference>